<dbReference type="EMBL" id="NXLW01000007">
    <property type="protein sequence ID" value="RDU72426.1"/>
    <property type="molecule type" value="Genomic_DNA"/>
</dbReference>
<dbReference type="PANTHER" id="PTHR43174">
    <property type="entry name" value="UDP-N-ACETYLGLUCOSAMINE 2-EPIMERASE"/>
    <property type="match status" value="1"/>
</dbReference>
<evidence type="ECO:0000259" key="5">
    <source>
        <dbReference type="Pfam" id="PF02350"/>
    </source>
</evidence>
<accession>A0A3D8J5G2</accession>
<dbReference type="Proteomes" id="UP000256424">
    <property type="component" value="Unassembled WGS sequence"/>
</dbReference>
<keyword evidence="1 4" id="KW-0413">Isomerase</keyword>
<evidence type="ECO:0000256" key="4">
    <source>
        <dbReference type="RuleBase" id="RU003513"/>
    </source>
</evidence>
<name>A0A3D8J5G2_9HELI</name>
<dbReference type="Pfam" id="PF02350">
    <property type="entry name" value="Epimerase_2"/>
    <property type="match status" value="1"/>
</dbReference>
<evidence type="ECO:0000256" key="3">
    <source>
        <dbReference type="ARBA" id="ARBA00038858"/>
    </source>
</evidence>
<evidence type="ECO:0000256" key="1">
    <source>
        <dbReference type="ARBA" id="ARBA00023235"/>
    </source>
</evidence>
<comment type="similarity">
    <text evidence="2 4">Belongs to the UDP-N-acetylglucosamine 2-epimerase family.</text>
</comment>
<gene>
    <name evidence="6" type="ORF">CQA66_05030</name>
</gene>
<dbReference type="AlphaFoldDB" id="A0A3D8J5G2"/>
<organism evidence="6 7">
    <name type="scientific">Helicobacter aurati</name>
    <dbReference type="NCBI Taxonomy" id="137778"/>
    <lineage>
        <taxon>Bacteria</taxon>
        <taxon>Pseudomonadati</taxon>
        <taxon>Campylobacterota</taxon>
        <taxon>Epsilonproteobacteria</taxon>
        <taxon>Campylobacterales</taxon>
        <taxon>Helicobacteraceae</taxon>
        <taxon>Helicobacter</taxon>
    </lineage>
</organism>
<dbReference type="Gene3D" id="3.40.50.2000">
    <property type="entry name" value="Glycogen Phosphorylase B"/>
    <property type="match status" value="2"/>
</dbReference>
<proteinExistence type="inferred from homology"/>
<dbReference type="InterPro" id="IPR029767">
    <property type="entry name" value="WecB-like"/>
</dbReference>
<feature type="domain" description="UDP-N-acetylglucosamine 2-epimerase" evidence="5">
    <location>
        <begin position="23"/>
        <end position="369"/>
    </location>
</feature>
<dbReference type="RefSeq" id="WP_115582557.1">
    <property type="nucleotide sequence ID" value="NZ_NXLW01000007.1"/>
</dbReference>
<dbReference type="NCBIfam" id="TIGR00236">
    <property type="entry name" value="wecB"/>
    <property type="match status" value="1"/>
</dbReference>
<dbReference type="EC" id="5.1.3.14" evidence="3"/>
<dbReference type="InterPro" id="IPR003331">
    <property type="entry name" value="UDP_GlcNAc_Epimerase_2_dom"/>
</dbReference>
<dbReference type="CDD" id="cd03786">
    <property type="entry name" value="GTB_UDP-GlcNAc_2-Epimerase"/>
    <property type="match status" value="1"/>
</dbReference>
<dbReference type="SUPFAM" id="SSF53756">
    <property type="entry name" value="UDP-Glycosyltransferase/glycogen phosphorylase"/>
    <property type="match status" value="1"/>
</dbReference>
<evidence type="ECO:0000313" key="6">
    <source>
        <dbReference type="EMBL" id="RDU72426.1"/>
    </source>
</evidence>
<sequence length="379" mass="42421">MKNILIILGTRPEAIKLAPVILELQGQKKYHITICNTEQQKELSNQTLGFFGIQADIYLDCMSPNQSLANLQSKILSALESVFQHRVYHASIVQGDTMSAFCGALMSFYYHVPLFHVEAGLRSYNMLEPFPEEALRQMISKIATLHFTPTNLATALLLQEGITAQSIIETGNTVLDALFCLSEESLQRAKKFWEQLGIPLQSSARDGSNIVLITTHRRENHGDRLEEILKAIRTLAETFANHYFIIPVHPNPNVKQRIYRSLSKFANILLCEPLDYPNLVLIMQHSKLILTDSGGIQEEAPSFGVPILVMRHETERKEGIQAGFAKLVGTDSLCIVKESSEILQRETTRIPKPNPYGNGEARVKIAQGIDTFFAPPPVV</sequence>
<evidence type="ECO:0000256" key="2">
    <source>
        <dbReference type="ARBA" id="ARBA00038209"/>
    </source>
</evidence>
<keyword evidence="7" id="KW-1185">Reference proteome</keyword>
<comment type="caution">
    <text evidence="6">The sequence shown here is derived from an EMBL/GenBank/DDBJ whole genome shotgun (WGS) entry which is preliminary data.</text>
</comment>
<reference evidence="6 7" key="1">
    <citation type="submission" date="2018-04" db="EMBL/GenBank/DDBJ databases">
        <title>Novel Campyloabacter and Helicobacter Species and Strains.</title>
        <authorList>
            <person name="Mannion A.J."/>
            <person name="Shen Z."/>
            <person name="Fox J.G."/>
        </authorList>
    </citation>
    <scope>NUCLEOTIDE SEQUENCE [LARGE SCALE GENOMIC DNA]</scope>
    <source>
        <strain evidence="6 7">MIT 97-5075</strain>
    </source>
</reference>
<evidence type="ECO:0000313" key="7">
    <source>
        <dbReference type="Proteomes" id="UP000256424"/>
    </source>
</evidence>
<dbReference type="PANTHER" id="PTHR43174:SF2">
    <property type="entry name" value="UDP-N-ACETYLGLUCOSAMINE 2-EPIMERASE"/>
    <property type="match status" value="1"/>
</dbReference>
<protein>
    <recommendedName>
        <fullName evidence="3">UDP-N-acetylglucosamine 2-epimerase (non-hydrolyzing)</fullName>
        <ecNumber evidence="3">5.1.3.14</ecNumber>
    </recommendedName>
</protein>
<dbReference type="GO" id="GO:0008761">
    <property type="term" value="F:UDP-N-acetylglucosamine 2-epimerase activity"/>
    <property type="evidence" value="ECO:0007669"/>
    <property type="project" value="UniProtKB-EC"/>
</dbReference>